<dbReference type="Gene3D" id="3.40.710.10">
    <property type="entry name" value="DD-peptidase/beta-lactamase superfamily"/>
    <property type="match status" value="1"/>
</dbReference>
<evidence type="ECO:0000313" key="2">
    <source>
        <dbReference type="Proteomes" id="UP001589693"/>
    </source>
</evidence>
<name>A0ABV5ZZU6_9PSEU</name>
<keyword evidence="2" id="KW-1185">Reference proteome</keyword>
<comment type="caution">
    <text evidence="1">The sequence shown here is derived from an EMBL/GenBank/DDBJ whole genome shotgun (WGS) entry which is preliminary data.</text>
</comment>
<organism evidence="1 2">
    <name type="scientific">Allokutzneria oryzae</name>
    <dbReference type="NCBI Taxonomy" id="1378989"/>
    <lineage>
        <taxon>Bacteria</taxon>
        <taxon>Bacillati</taxon>
        <taxon>Actinomycetota</taxon>
        <taxon>Actinomycetes</taxon>
        <taxon>Pseudonocardiales</taxon>
        <taxon>Pseudonocardiaceae</taxon>
        <taxon>Allokutzneria</taxon>
    </lineage>
</organism>
<proteinExistence type="predicted"/>
<dbReference type="Proteomes" id="UP001589693">
    <property type="component" value="Unassembled WGS sequence"/>
</dbReference>
<accession>A0ABV5ZZU6</accession>
<evidence type="ECO:0000313" key="1">
    <source>
        <dbReference type="EMBL" id="MFB9906431.1"/>
    </source>
</evidence>
<reference evidence="1 2" key="1">
    <citation type="submission" date="2024-09" db="EMBL/GenBank/DDBJ databases">
        <authorList>
            <person name="Sun Q."/>
            <person name="Mori K."/>
        </authorList>
    </citation>
    <scope>NUCLEOTIDE SEQUENCE [LARGE SCALE GENOMIC DNA]</scope>
    <source>
        <strain evidence="1 2">TBRC 7907</strain>
    </source>
</reference>
<sequence length="276" mass="30485">MAPAAVAESVDITAAVAVYDRQRARFSVERDVDKPYRSASVVKLLIALDHLYEHDPVLVLENAKTDAERNDILYLRAMLRGSWDYAASVFWVRGGYTDIVARMVKRVGLKGTRPPEKPGMWGYTALTPADVVRVYNHILDEAPAKYRDFIMTNTHMWERCGEDAWDQSFGIPRAFGQPWSAKQGWSGWGATPPAGQDCSLGSPRVAGPVAAAKEDEVDFASPLLHTTGTVGKDDRSVVVVFSTFPKGTTWRQGADRITKYTRALLPYVPGARPGRG</sequence>
<dbReference type="EMBL" id="JBHLZU010000018">
    <property type="protein sequence ID" value="MFB9906431.1"/>
    <property type="molecule type" value="Genomic_DNA"/>
</dbReference>
<evidence type="ECO:0008006" key="3">
    <source>
        <dbReference type="Google" id="ProtNLM"/>
    </source>
</evidence>
<dbReference type="SUPFAM" id="SSF56601">
    <property type="entry name" value="beta-lactamase/transpeptidase-like"/>
    <property type="match status" value="1"/>
</dbReference>
<gene>
    <name evidence="1" type="ORF">ACFFQA_21065</name>
</gene>
<dbReference type="RefSeq" id="WP_377854735.1">
    <property type="nucleotide sequence ID" value="NZ_JBHLZU010000018.1"/>
</dbReference>
<dbReference type="InterPro" id="IPR012338">
    <property type="entry name" value="Beta-lactam/transpept-like"/>
</dbReference>
<protein>
    <recommendedName>
        <fullName evidence="3">Serine hydrolase</fullName>
    </recommendedName>
</protein>